<comment type="caution">
    <text evidence="2">The sequence shown here is derived from an EMBL/GenBank/DDBJ whole genome shotgun (WGS) entry which is preliminary data.</text>
</comment>
<dbReference type="SUPFAM" id="SSF88723">
    <property type="entry name" value="PIN domain-like"/>
    <property type="match status" value="1"/>
</dbReference>
<sequence length="142" mass="16869">MRLSSEKEKEEKNGKIHLIDTDILFSKKYLNFREKEYRITNIALYEFIVIIRNKYMEMMKKGHKDRAKGYLNFLKLIKNEMKNSIIDVNKDDILKVIDIIFEREINVGDAINVVIARKMNATIVSNDKDYDRVKDLVEVIRP</sequence>
<dbReference type="EMBL" id="QEFD01000075">
    <property type="protein sequence ID" value="PVU76693.1"/>
    <property type="molecule type" value="Genomic_DNA"/>
</dbReference>
<evidence type="ECO:0000313" key="2">
    <source>
        <dbReference type="EMBL" id="PVU76693.1"/>
    </source>
</evidence>
<dbReference type="Proteomes" id="UP000245638">
    <property type="component" value="Unassembled WGS sequence"/>
</dbReference>
<proteinExistence type="predicted"/>
<gene>
    <name evidence="2" type="ORF">DDW13_02445</name>
</gene>
<dbReference type="Gene3D" id="3.40.50.1010">
    <property type="entry name" value="5'-nuclease"/>
    <property type="match status" value="1"/>
</dbReference>
<name>A0A2T9X9D2_9CREN</name>
<protein>
    <recommendedName>
        <fullName evidence="1">PIN domain-containing protein</fullName>
    </recommendedName>
</protein>
<dbReference type="InterPro" id="IPR029060">
    <property type="entry name" value="PIN-like_dom_sf"/>
</dbReference>
<evidence type="ECO:0000259" key="1">
    <source>
        <dbReference type="Pfam" id="PF01850"/>
    </source>
</evidence>
<dbReference type="AlphaFoldDB" id="A0A2T9X9D2"/>
<reference evidence="2 3" key="1">
    <citation type="journal article" date="2015" name="Appl. Environ. Microbiol.">
        <title>Nanoarchaeota, Their Sulfolobales Host, and Nanoarchaeota Virus Distribution across Yellowstone National Park Hot Springs.</title>
        <authorList>
            <person name="Munson-McGee J.H."/>
            <person name="Field E.K."/>
            <person name="Bateson M."/>
            <person name="Rooney C."/>
            <person name="Stepanauskas R."/>
            <person name="Young M.J."/>
        </authorList>
    </citation>
    <scope>NUCLEOTIDE SEQUENCE [LARGE SCALE GENOMIC DNA]</scope>
    <source>
        <strain evidence="2">SCGC AC-742_N10</strain>
    </source>
</reference>
<dbReference type="Pfam" id="PF01850">
    <property type="entry name" value="PIN"/>
    <property type="match status" value="1"/>
</dbReference>
<feature type="domain" description="PIN" evidence="1">
    <location>
        <begin position="35"/>
        <end position="135"/>
    </location>
</feature>
<organism evidence="2 3">
    <name type="scientific">Acidianus hospitalis</name>
    <dbReference type="NCBI Taxonomy" id="563177"/>
    <lineage>
        <taxon>Archaea</taxon>
        <taxon>Thermoproteota</taxon>
        <taxon>Thermoprotei</taxon>
        <taxon>Sulfolobales</taxon>
        <taxon>Sulfolobaceae</taxon>
        <taxon>Acidianus</taxon>
    </lineage>
</organism>
<dbReference type="InterPro" id="IPR002716">
    <property type="entry name" value="PIN_dom"/>
</dbReference>
<evidence type="ECO:0000313" key="3">
    <source>
        <dbReference type="Proteomes" id="UP000245638"/>
    </source>
</evidence>
<accession>A0A2T9X9D2</accession>